<evidence type="ECO:0000313" key="1">
    <source>
        <dbReference type="EMBL" id="ADR35414.1"/>
    </source>
</evidence>
<dbReference type="Proteomes" id="UP000008721">
    <property type="component" value="Plasmid pSULKU03"/>
</dbReference>
<dbReference type="AlphaFoldDB" id="E4U3Z8"/>
<proteinExistence type="predicted"/>
<evidence type="ECO:0008006" key="3">
    <source>
        <dbReference type="Google" id="ProtNLM"/>
    </source>
</evidence>
<protein>
    <recommendedName>
        <fullName evidence="3">DUF4258 domain-containing protein</fullName>
    </recommendedName>
</protein>
<dbReference type="HOGENOM" id="CLU_181380_1_0_7"/>
<sequence>MIATKHIGERMSQRGMTKRMIELVMEFGKEQGDKVILNRKATQSILHEMDQLKKDLLKVMDKGGIVVVMDNETLITTYNA</sequence>
<accession>E4U3Z8</accession>
<keyword evidence="1" id="KW-0614">Plasmid</keyword>
<keyword evidence="2" id="KW-1185">Reference proteome</keyword>
<dbReference type="OrthoDB" id="5540949at2"/>
<geneLocation type="plasmid" evidence="1 2">
    <name>pSULKU03</name>
</geneLocation>
<organism evidence="1 2">
    <name type="scientific">Sulfuricurvum kujiense (strain ATCC BAA-921 / DSM 16994 / JCM 11577 / YK-1)</name>
    <dbReference type="NCBI Taxonomy" id="709032"/>
    <lineage>
        <taxon>Bacteria</taxon>
        <taxon>Pseudomonadati</taxon>
        <taxon>Campylobacterota</taxon>
        <taxon>Epsilonproteobacteria</taxon>
        <taxon>Campylobacterales</taxon>
        <taxon>Sulfurimonadaceae</taxon>
        <taxon>Sulfuricurvum</taxon>
    </lineage>
</organism>
<reference evidence="1 2" key="1">
    <citation type="journal article" date="2012" name="Stand. Genomic Sci.">
        <title>Complete genome sequence of the sulfur compounds oxidizing chemolithoautotroph Sulfuricurvum kujiense type strain (YK-1(T)).</title>
        <authorList>
            <person name="Han C."/>
            <person name="Kotsyurbenko O."/>
            <person name="Chertkov O."/>
            <person name="Held B."/>
            <person name="Lapidus A."/>
            <person name="Nolan M."/>
            <person name="Lucas S."/>
            <person name="Hammon N."/>
            <person name="Deshpande S."/>
            <person name="Cheng J.F."/>
            <person name="Tapia R."/>
            <person name="Goodwin L.A."/>
            <person name="Pitluck S."/>
            <person name="Liolios K."/>
            <person name="Pagani I."/>
            <person name="Ivanova N."/>
            <person name="Mavromatis K."/>
            <person name="Mikhailova N."/>
            <person name="Pati A."/>
            <person name="Chen A."/>
            <person name="Palaniappan K."/>
            <person name="Land M."/>
            <person name="Hauser L."/>
            <person name="Chang Y.J."/>
            <person name="Jeffries C.D."/>
            <person name="Brambilla E.M."/>
            <person name="Rohde M."/>
            <person name="Spring S."/>
            <person name="Sikorski J."/>
            <person name="Goker M."/>
            <person name="Woyke T."/>
            <person name="Bristow J."/>
            <person name="Eisen J.A."/>
            <person name="Markowitz V."/>
            <person name="Hugenholtz P."/>
            <person name="Kyrpides N.C."/>
            <person name="Klenk H.P."/>
            <person name="Detter J.C."/>
        </authorList>
    </citation>
    <scope>NUCLEOTIDE SEQUENCE [LARGE SCALE GENOMIC DNA]</scope>
    <source>
        <strain evidence="2">ATCC BAA-921 / DSM 16994 / JCM 11577 / YK-1</strain>
    </source>
</reference>
<dbReference type="KEGG" id="sku:Sulku_2765"/>
<evidence type="ECO:0000313" key="2">
    <source>
        <dbReference type="Proteomes" id="UP000008721"/>
    </source>
</evidence>
<dbReference type="RefSeq" id="WP_013450025.1">
    <property type="nucleotide sequence ID" value="NC_014756.1"/>
</dbReference>
<gene>
    <name evidence="1" type="ordered locus">Sulku_2765</name>
</gene>
<dbReference type="EMBL" id="CP002358">
    <property type="protein sequence ID" value="ADR35414.1"/>
    <property type="molecule type" value="Genomic_DNA"/>
</dbReference>
<name>E4U3Z8_SULKY</name>